<protein>
    <recommendedName>
        <fullName evidence="4">Protease inhibitor</fullName>
    </recommendedName>
</protein>
<gene>
    <name evidence="2" type="ORF">HW555_010241</name>
</gene>
<dbReference type="Proteomes" id="UP000648187">
    <property type="component" value="Unassembled WGS sequence"/>
</dbReference>
<comment type="caution">
    <text evidence="2">The sequence shown here is derived from an EMBL/GenBank/DDBJ whole genome shotgun (WGS) entry which is preliminary data.</text>
</comment>
<name>A0A835G9H0_SPOEX</name>
<evidence type="ECO:0000256" key="1">
    <source>
        <dbReference type="SAM" id="SignalP"/>
    </source>
</evidence>
<dbReference type="InterPro" id="IPR036084">
    <property type="entry name" value="Ser_inhib-like_sf"/>
</dbReference>
<evidence type="ECO:0008006" key="4">
    <source>
        <dbReference type="Google" id="ProtNLM"/>
    </source>
</evidence>
<evidence type="ECO:0000313" key="3">
    <source>
        <dbReference type="Proteomes" id="UP000648187"/>
    </source>
</evidence>
<accession>A0A835G9H0</accession>
<keyword evidence="3" id="KW-1185">Reference proteome</keyword>
<feature type="chain" id="PRO_5032527557" description="Protease inhibitor" evidence="1">
    <location>
        <begin position="20"/>
        <end position="91"/>
    </location>
</feature>
<dbReference type="AlphaFoldDB" id="A0A835G9H0"/>
<organism evidence="2 3">
    <name type="scientific">Spodoptera exigua</name>
    <name type="common">Beet armyworm</name>
    <name type="synonym">Noctua fulgens</name>
    <dbReference type="NCBI Taxonomy" id="7107"/>
    <lineage>
        <taxon>Eukaryota</taxon>
        <taxon>Metazoa</taxon>
        <taxon>Ecdysozoa</taxon>
        <taxon>Arthropoda</taxon>
        <taxon>Hexapoda</taxon>
        <taxon>Insecta</taxon>
        <taxon>Pterygota</taxon>
        <taxon>Neoptera</taxon>
        <taxon>Endopterygota</taxon>
        <taxon>Lepidoptera</taxon>
        <taxon>Glossata</taxon>
        <taxon>Ditrysia</taxon>
        <taxon>Noctuoidea</taxon>
        <taxon>Noctuidae</taxon>
        <taxon>Amphipyrinae</taxon>
        <taxon>Spodoptera</taxon>
    </lineage>
</organism>
<proteinExistence type="predicted"/>
<dbReference type="SUPFAM" id="SSF57567">
    <property type="entry name" value="Serine protease inhibitors"/>
    <property type="match status" value="1"/>
</dbReference>
<feature type="signal peptide" evidence="1">
    <location>
        <begin position="1"/>
        <end position="19"/>
    </location>
</feature>
<keyword evidence="1" id="KW-0732">Signal</keyword>
<sequence length="91" mass="9811">MKAVVVFSVVAISVIMVQGQGIPIAKCPKGEHSVLYCPQKAEPSCNNPTLHDMEFSGPCDIPQCFCDTPKVRNTKTGKCVKLGDCDKNTVI</sequence>
<reference evidence="2" key="1">
    <citation type="submission" date="2020-08" db="EMBL/GenBank/DDBJ databases">
        <title>Spodoptera exigua strain:BAW_Kor-Di-RS1 Genome sequencing and assembly.</title>
        <authorList>
            <person name="Kim J."/>
            <person name="Nam H.Y."/>
            <person name="Kwon M."/>
            <person name="Choi J.H."/>
            <person name="Cho S.R."/>
            <person name="Kim G.-H."/>
        </authorList>
    </citation>
    <scope>NUCLEOTIDE SEQUENCE</scope>
    <source>
        <strain evidence="2">BAW_Kor-Di-RS1</strain>
        <tissue evidence="2">Whole-body</tissue>
    </source>
</reference>
<dbReference type="Gene3D" id="2.10.25.10">
    <property type="entry name" value="Laminin"/>
    <property type="match status" value="1"/>
</dbReference>
<evidence type="ECO:0000313" key="2">
    <source>
        <dbReference type="EMBL" id="KAF9410782.1"/>
    </source>
</evidence>
<dbReference type="EMBL" id="JACKWZ010000246">
    <property type="protein sequence ID" value="KAF9410782.1"/>
    <property type="molecule type" value="Genomic_DNA"/>
</dbReference>